<evidence type="ECO:0000313" key="1">
    <source>
        <dbReference type="EMBL" id="GAA3624439.1"/>
    </source>
</evidence>
<comment type="caution">
    <text evidence="1">The sequence shown here is derived from an EMBL/GenBank/DDBJ whole genome shotgun (WGS) entry which is preliminary data.</text>
</comment>
<organism evidence="1 2">
    <name type="scientific">Kineosporia mesophila</name>
    <dbReference type="NCBI Taxonomy" id="566012"/>
    <lineage>
        <taxon>Bacteria</taxon>
        <taxon>Bacillati</taxon>
        <taxon>Actinomycetota</taxon>
        <taxon>Actinomycetes</taxon>
        <taxon>Kineosporiales</taxon>
        <taxon>Kineosporiaceae</taxon>
        <taxon>Kineosporia</taxon>
    </lineage>
</organism>
<protein>
    <submittedName>
        <fullName evidence="1">Uncharacterized protein</fullName>
    </submittedName>
</protein>
<keyword evidence="2" id="KW-1185">Reference proteome</keyword>
<dbReference type="EMBL" id="BAAAZO010000009">
    <property type="protein sequence ID" value="GAA3624439.1"/>
    <property type="molecule type" value="Genomic_DNA"/>
</dbReference>
<name>A0ABP7A3Y3_9ACTN</name>
<dbReference type="Proteomes" id="UP001501074">
    <property type="component" value="Unassembled WGS sequence"/>
</dbReference>
<sequence length="58" mass="6905">MAKETFRALLECRHVIIVDTDLPMQFWCPTCKQTRDVLINSQVKSDHPIHRLPRRFGR</sequence>
<gene>
    <name evidence="1" type="ORF">GCM10022223_46880</name>
</gene>
<proteinExistence type="predicted"/>
<accession>A0ABP7A3Y3</accession>
<evidence type="ECO:0000313" key="2">
    <source>
        <dbReference type="Proteomes" id="UP001501074"/>
    </source>
</evidence>
<reference evidence="2" key="1">
    <citation type="journal article" date="2019" name="Int. J. Syst. Evol. Microbiol.">
        <title>The Global Catalogue of Microorganisms (GCM) 10K type strain sequencing project: providing services to taxonomists for standard genome sequencing and annotation.</title>
        <authorList>
            <consortium name="The Broad Institute Genomics Platform"/>
            <consortium name="The Broad Institute Genome Sequencing Center for Infectious Disease"/>
            <person name="Wu L."/>
            <person name="Ma J."/>
        </authorList>
    </citation>
    <scope>NUCLEOTIDE SEQUENCE [LARGE SCALE GENOMIC DNA]</scope>
    <source>
        <strain evidence="2">JCM 16902</strain>
    </source>
</reference>